<dbReference type="PROSITE" id="PS50263">
    <property type="entry name" value="CN_HYDROLASE"/>
    <property type="match status" value="1"/>
</dbReference>
<dbReference type="EMBL" id="ML119166">
    <property type="protein sequence ID" value="RPB08234.1"/>
    <property type="molecule type" value="Genomic_DNA"/>
</dbReference>
<name>A0A3N4KCH2_9PEZI</name>
<dbReference type="InterPro" id="IPR003010">
    <property type="entry name" value="C-N_Hydrolase"/>
</dbReference>
<dbReference type="GO" id="GO:0050152">
    <property type="term" value="F:omega-amidase activity"/>
    <property type="evidence" value="ECO:0007669"/>
    <property type="project" value="TreeGrafter"/>
</dbReference>
<dbReference type="Pfam" id="PF00795">
    <property type="entry name" value="CN_hydrolase"/>
    <property type="match status" value="1"/>
</dbReference>
<organism evidence="4 5">
    <name type="scientific">Morchella conica CCBAS932</name>
    <dbReference type="NCBI Taxonomy" id="1392247"/>
    <lineage>
        <taxon>Eukaryota</taxon>
        <taxon>Fungi</taxon>
        <taxon>Dikarya</taxon>
        <taxon>Ascomycota</taxon>
        <taxon>Pezizomycotina</taxon>
        <taxon>Pezizomycetes</taxon>
        <taxon>Pezizales</taxon>
        <taxon>Morchellaceae</taxon>
        <taxon>Morchella</taxon>
    </lineage>
</organism>
<dbReference type="InterPro" id="IPR001110">
    <property type="entry name" value="UPF0012_CS"/>
</dbReference>
<dbReference type="GO" id="GO:0006541">
    <property type="term" value="P:glutamine metabolic process"/>
    <property type="evidence" value="ECO:0007669"/>
    <property type="project" value="TreeGrafter"/>
</dbReference>
<dbReference type="PANTHER" id="PTHR23088">
    <property type="entry name" value="NITRILASE-RELATED"/>
    <property type="match status" value="1"/>
</dbReference>
<dbReference type="CDD" id="cd07572">
    <property type="entry name" value="nit"/>
    <property type="match status" value="1"/>
</dbReference>
<dbReference type="GO" id="GO:0006528">
    <property type="term" value="P:asparagine metabolic process"/>
    <property type="evidence" value="ECO:0007669"/>
    <property type="project" value="TreeGrafter"/>
</dbReference>
<dbReference type="FunCoup" id="A0A3N4KCH2">
    <property type="interactions" value="652"/>
</dbReference>
<evidence type="ECO:0000313" key="5">
    <source>
        <dbReference type="Proteomes" id="UP000277580"/>
    </source>
</evidence>
<evidence type="ECO:0000256" key="2">
    <source>
        <dbReference type="ARBA" id="ARBA00022801"/>
    </source>
</evidence>
<dbReference type="Gene3D" id="3.60.110.10">
    <property type="entry name" value="Carbon-nitrogen hydrolase"/>
    <property type="match status" value="1"/>
</dbReference>
<keyword evidence="5" id="KW-1185">Reference proteome</keyword>
<keyword evidence="2 4" id="KW-0378">Hydrolase</keyword>
<reference evidence="4 5" key="1">
    <citation type="journal article" date="2018" name="Nat. Ecol. Evol.">
        <title>Pezizomycetes genomes reveal the molecular basis of ectomycorrhizal truffle lifestyle.</title>
        <authorList>
            <person name="Murat C."/>
            <person name="Payen T."/>
            <person name="Noel B."/>
            <person name="Kuo A."/>
            <person name="Morin E."/>
            <person name="Chen J."/>
            <person name="Kohler A."/>
            <person name="Krizsan K."/>
            <person name="Balestrini R."/>
            <person name="Da Silva C."/>
            <person name="Montanini B."/>
            <person name="Hainaut M."/>
            <person name="Levati E."/>
            <person name="Barry K.W."/>
            <person name="Belfiori B."/>
            <person name="Cichocki N."/>
            <person name="Clum A."/>
            <person name="Dockter R.B."/>
            <person name="Fauchery L."/>
            <person name="Guy J."/>
            <person name="Iotti M."/>
            <person name="Le Tacon F."/>
            <person name="Lindquist E.A."/>
            <person name="Lipzen A."/>
            <person name="Malagnac F."/>
            <person name="Mello A."/>
            <person name="Molinier V."/>
            <person name="Miyauchi S."/>
            <person name="Poulain J."/>
            <person name="Riccioni C."/>
            <person name="Rubini A."/>
            <person name="Sitrit Y."/>
            <person name="Splivallo R."/>
            <person name="Traeger S."/>
            <person name="Wang M."/>
            <person name="Zifcakova L."/>
            <person name="Wipf D."/>
            <person name="Zambonelli A."/>
            <person name="Paolocci F."/>
            <person name="Nowrousian M."/>
            <person name="Ottonello S."/>
            <person name="Baldrian P."/>
            <person name="Spatafora J.W."/>
            <person name="Henrissat B."/>
            <person name="Nagy L.G."/>
            <person name="Aury J.M."/>
            <person name="Wincker P."/>
            <person name="Grigoriev I.V."/>
            <person name="Bonfante P."/>
            <person name="Martin F.M."/>
        </authorList>
    </citation>
    <scope>NUCLEOTIDE SEQUENCE [LARGE SCALE GENOMIC DNA]</scope>
    <source>
        <strain evidence="4 5">CCBAS932</strain>
    </source>
</reference>
<dbReference type="STRING" id="1392247.A0A3N4KCH2"/>
<proteinExistence type="inferred from homology"/>
<dbReference type="SUPFAM" id="SSF56317">
    <property type="entry name" value="Carbon-nitrogen hydrolase"/>
    <property type="match status" value="1"/>
</dbReference>
<feature type="domain" description="CN hydrolase" evidence="3">
    <location>
        <begin position="14"/>
        <end position="270"/>
    </location>
</feature>
<dbReference type="GO" id="GO:0005739">
    <property type="term" value="C:mitochondrion"/>
    <property type="evidence" value="ECO:0007669"/>
    <property type="project" value="TreeGrafter"/>
</dbReference>
<evidence type="ECO:0000256" key="1">
    <source>
        <dbReference type="ARBA" id="ARBA00010613"/>
    </source>
</evidence>
<sequence length="306" mass="32912">MSTAPPPSPLKKPCKLALLQLASGNDKAANLANARKQVAAAAARGANIVVLPECFNSPYGTSYFRSYAEPIPHGDTTYPDSLTPSYTALSTAARENNIYLIGGSIPEHEPATDALYNTSLTFSPTGALLAAHRKIHLFDIDIPGKIRFIESEVLSAGATPTLIDTPYGRIGVGICYDVRFPELAMMAARQGAFAMLYPGAFNMTTGPLHWELLARARAVDNQVWVGMCSPARSEEAGYTAWGHSMVVDPNGEVVAGMEEGEGYVEWELAPERVVEVRRGIPVTRQRRFDVYADVAVAGPTEGKKGV</sequence>
<dbReference type="GO" id="GO:0006107">
    <property type="term" value="P:oxaloacetate metabolic process"/>
    <property type="evidence" value="ECO:0007669"/>
    <property type="project" value="TreeGrafter"/>
</dbReference>
<accession>A0A3N4KCH2</accession>
<dbReference type="AlphaFoldDB" id="A0A3N4KCH2"/>
<dbReference type="InterPro" id="IPR045254">
    <property type="entry name" value="Nit1/2_C-N_Hydrolase"/>
</dbReference>
<evidence type="ECO:0000259" key="3">
    <source>
        <dbReference type="PROSITE" id="PS50263"/>
    </source>
</evidence>
<dbReference type="PROSITE" id="PS01227">
    <property type="entry name" value="UPF0012"/>
    <property type="match status" value="1"/>
</dbReference>
<dbReference type="FunFam" id="3.60.110.10:FF:000002">
    <property type="entry name" value="Nitrilase family member 2"/>
    <property type="match status" value="1"/>
</dbReference>
<gene>
    <name evidence="4" type="ORF">P167DRAFT_539430</name>
</gene>
<dbReference type="OrthoDB" id="10250282at2759"/>
<dbReference type="InterPro" id="IPR036526">
    <property type="entry name" value="C-N_Hydrolase_sf"/>
</dbReference>
<evidence type="ECO:0000313" key="4">
    <source>
        <dbReference type="EMBL" id="RPB08234.1"/>
    </source>
</evidence>
<dbReference type="Proteomes" id="UP000277580">
    <property type="component" value="Unassembled WGS sequence"/>
</dbReference>
<protein>
    <submittedName>
        <fullName evidence="4">Carbon-nitrogen hydrolase</fullName>
    </submittedName>
</protein>
<comment type="similarity">
    <text evidence="1">Belongs to the carbon-nitrogen hydrolase superfamily. NIT1/NIT2 family.</text>
</comment>
<dbReference type="PANTHER" id="PTHR23088:SF30">
    <property type="entry name" value="OMEGA-AMIDASE NIT2"/>
    <property type="match status" value="1"/>
</dbReference>
<dbReference type="InParanoid" id="A0A3N4KCH2"/>